<reference evidence="2" key="2">
    <citation type="submission" date="2021-04" db="EMBL/GenBank/DDBJ databases">
        <authorList>
            <person name="Gilroy R."/>
        </authorList>
    </citation>
    <scope>NUCLEOTIDE SEQUENCE</scope>
    <source>
        <strain evidence="2">CHK196-3914</strain>
    </source>
</reference>
<reference evidence="2" key="1">
    <citation type="journal article" date="2021" name="PeerJ">
        <title>Extensive microbial diversity within the chicken gut microbiome revealed by metagenomics and culture.</title>
        <authorList>
            <person name="Gilroy R."/>
            <person name="Ravi A."/>
            <person name="Getino M."/>
            <person name="Pursley I."/>
            <person name="Horton D.L."/>
            <person name="Alikhan N.F."/>
            <person name="Baker D."/>
            <person name="Gharbi K."/>
            <person name="Hall N."/>
            <person name="Watson M."/>
            <person name="Adriaenssens E.M."/>
            <person name="Foster-Nyarko E."/>
            <person name="Jarju S."/>
            <person name="Secka A."/>
            <person name="Antonio M."/>
            <person name="Oren A."/>
            <person name="Chaudhuri R.R."/>
            <person name="La Ragione R."/>
            <person name="Hildebrand F."/>
            <person name="Pallen M.J."/>
        </authorList>
    </citation>
    <scope>NUCLEOTIDE SEQUENCE</scope>
    <source>
        <strain evidence="2">CHK196-3914</strain>
    </source>
</reference>
<dbReference type="Pfam" id="PF12072">
    <property type="entry name" value="RNase_Y_N"/>
    <property type="match status" value="1"/>
</dbReference>
<dbReference type="InterPro" id="IPR022711">
    <property type="entry name" value="RNase_Y_N"/>
</dbReference>
<organism evidence="2 3">
    <name type="scientific">Candidatus Mediterraneibacter stercoravium</name>
    <dbReference type="NCBI Taxonomy" id="2838685"/>
    <lineage>
        <taxon>Bacteria</taxon>
        <taxon>Bacillati</taxon>
        <taxon>Bacillota</taxon>
        <taxon>Clostridia</taxon>
        <taxon>Lachnospirales</taxon>
        <taxon>Lachnospiraceae</taxon>
        <taxon>Mediterraneibacter</taxon>
    </lineage>
</organism>
<dbReference type="EMBL" id="DXAY01000024">
    <property type="protein sequence ID" value="HIZ73808.1"/>
    <property type="molecule type" value="Genomic_DNA"/>
</dbReference>
<protein>
    <submittedName>
        <fullName evidence="2">DUF3552 domain-containing protein</fullName>
    </submittedName>
</protein>
<feature type="domain" description="Ribonuclease Y N-terminal" evidence="1">
    <location>
        <begin position="11"/>
        <end position="71"/>
    </location>
</feature>
<evidence type="ECO:0000313" key="3">
    <source>
        <dbReference type="Proteomes" id="UP000824116"/>
    </source>
</evidence>
<proteinExistence type="predicted"/>
<comment type="caution">
    <text evidence="2">The sequence shown here is derived from an EMBL/GenBank/DDBJ whole genome shotgun (WGS) entry which is preliminary data.</text>
</comment>
<sequence length="71" mass="7620">MQLSLGLCIGIAVALALIVGIITRLLTISNLKKNAESKIGNAESRAREIIDDAVKTAETTKKEALLEVKEE</sequence>
<accession>A0A9D2K105</accession>
<evidence type="ECO:0000313" key="2">
    <source>
        <dbReference type="EMBL" id="HIZ73808.1"/>
    </source>
</evidence>
<name>A0A9D2K105_9FIRM</name>
<dbReference type="AlphaFoldDB" id="A0A9D2K105"/>
<gene>
    <name evidence="2" type="ORF">H9723_00990</name>
</gene>
<evidence type="ECO:0000259" key="1">
    <source>
        <dbReference type="Pfam" id="PF12072"/>
    </source>
</evidence>
<dbReference type="Proteomes" id="UP000824116">
    <property type="component" value="Unassembled WGS sequence"/>
</dbReference>
<feature type="non-terminal residue" evidence="2">
    <location>
        <position position="71"/>
    </location>
</feature>